<accession>A0A3R7QVK7</accession>
<dbReference type="STRING" id="6689.A0A3R7QVK7"/>
<keyword evidence="3" id="KW-1185">Reference proteome</keyword>
<feature type="domain" description="Aldehyde dehydrogenase" evidence="1">
    <location>
        <begin position="36"/>
        <end position="198"/>
    </location>
</feature>
<sequence length="205" mass="21900">MASGLSSRVISRNITRTIRGPWNFVAGKRCLPVDSSGSMKVIEPASGELLCGVPISGTEEVNRAVGVAKGVFATWSKLSGRERGEKLLRAGQIIRENLEDISRLEVRDTGKPIWEARLDITSCADALEYYGGLAPCIVGQHVPLPGGSFAMVQKEPLGVIGGVGAWNFPMQTCIWKVAPALACGNTFVYKPSQFTHSCNLRGGPG</sequence>
<evidence type="ECO:0000259" key="1">
    <source>
        <dbReference type="Pfam" id="PF00171"/>
    </source>
</evidence>
<dbReference type="PANTHER" id="PTHR11699">
    <property type="entry name" value="ALDEHYDE DEHYDROGENASE-RELATED"/>
    <property type="match status" value="1"/>
</dbReference>
<comment type="caution">
    <text evidence="2">The sequence shown here is derived from an EMBL/GenBank/DDBJ whole genome shotgun (WGS) entry which is preliminary data.</text>
</comment>
<dbReference type="Proteomes" id="UP000283509">
    <property type="component" value="Unassembled WGS sequence"/>
</dbReference>
<reference evidence="2 3" key="2">
    <citation type="submission" date="2019-01" db="EMBL/GenBank/DDBJ databases">
        <title>The decoding of complex shrimp genome reveals the adaptation for benthos swimmer, frequently molting mechanism and breeding impact on genome.</title>
        <authorList>
            <person name="Sun Y."/>
            <person name="Gao Y."/>
            <person name="Yu Y."/>
        </authorList>
    </citation>
    <scope>NUCLEOTIDE SEQUENCE [LARGE SCALE GENOMIC DNA]</scope>
    <source>
        <tissue evidence="2">Muscle</tissue>
    </source>
</reference>
<dbReference type="Pfam" id="PF00171">
    <property type="entry name" value="Aldedh"/>
    <property type="match status" value="1"/>
</dbReference>
<proteinExistence type="predicted"/>
<dbReference type="InterPro" id="IPR016161">
    <property type="entry name" value="Ald_DH/histidinol_DH"/>
</dbReference>
<dbReference type="Gene3D" id="3.40.605.10">
    <property type="entry name" value="Aldehyde Dehydrogenase, Chain A, domain 1"/>
    <property type="match status" value="1"/>
</dbReference>
<dbReference type="EMBL" id="QCYY01001184">
    <property type="protein sequence ID" value="ROT79847.1"/>
    <property type="molecule type" value="Genomic_DNA"/>
</dbReference>
<dbReference type="OrthoDB" id="310895at2759"/>
<gene>
    <name evidence="2" type="ORF">C7M84_001415</name>
</gene>
<dbReference type="AlphaFoldDB" id="A0A3R7QVK7"/>
<dbReference type="SUPFAM" id="SSF53720">
    <property type="entry name" value="ALDH-like"/>
    <property type="match status" value="1"/>
</dbReference>
<dbReference type="GO" id="GO:0016491">
    <property type="term" value="F:oxidoreductase activity"/>
    <property type="evidence" value="ECO:0007669"/>
    <property type="project" value="InterPro"/>
</dbReference>
<dbReference type="InterPro" id="IPR016162">
    <property type="entry name" value="Ald_DH_N"/>
</dbReference>
<reference evidence="2 3" key="1">
    <citation type="submission" date="2018-04" db="EMBL/GenBank/DDBJ databases">
        <authorList>
            <person name="Zhang X."/>
            <person name="Yuan J."/>
            <person name="Li F."/>
            <person name="Xiang J."/>
        </authorList>
    </citation>
    <scope>NUCLEOTIDE SEQUENCE [LARGE SCALE GENOMIC DNA]</scope>
    <source>
        <tissue evidence="2">Muscle</tissue>
    </source>
</reference>
<protein>
    <recommendedName>
        <fullName evidence="1">Aldehyde dehydrogenase domain-containing protein</fullName>
    </recommendedName>
</protein>
<name>A0A3R7QVK7_PENVA</name>
<organism evidence="2 3">
    <name type="scientific">Penaeus vannamei</name>
    <name type="common">Whiteleg shrimp</name>
    <name type="synonym">Litopenaeus vannamei</name>
    <dbReference type="NCBI Taxonomy" id="6689"/>
    <lineage>
        <taxon>Eukaryota</taxon>
        <taxon>Metazoa</taxon>
        <taxon>Ecdysozoa</taxon>
        <taxon>Arthropoda</taxon>
        <taxon>Crustacea</taxon>
        <taxon>Multicrustacea</taxon>
        <taxon>Malacostraca</taxon>
        <taxon>Eumalacostraca</taxon>
        <taxon>Eucarida</taxon>
        <taxon>Decapoda</taxon>
        <taxon>Dendrobranchiata</taxon>
        <taxon>Penaeoidea</taxon>
        <taxon>Penaeidae</taxon>
        <taxon>Penaeus</taxon>
    </lineage>
</organism>
<evidence type="ECO:0000313" key="3">
    <source>
        <dbReference type="Proteomes" id="UP000283509"/>
    </source>
</evidence>
<evidence type="ECO:0000313" key="2">
    <source>
        <dbReference type="EMBL" id="ROT79847.1"/>
    </source>
</evidence>
<dbReference type="InterPro" id="IPR015590">
    <property type="entry name" value="Aldehyde_DH_dom"/>
</dbReference>